<feature type="region of interest" description="Disordered" evidence="1">
    <location>
        <begin position="1"/>
        <end position="33"/>
    </location>
</feature>
<accession>A0AAV5LVG5</accession>
<gene>
    <name evidence="2" type="ORF">SLEP1_g48741</name>
</gene>
<dbReference type="AlphaFoldDB" id="A0AAV5LVG5"/>
<proteinExistence type="predicted"/>
<evidence type="ECO:0000313" key="3">
    <source>
        <dbReference type="Proteomes" id="UP001054252"/>
    </source>
</evidence>
<organism evidence="2 3">
    <name type="scientific">Rubroshorea leprosula</name>
    <dbReference type="NCBI Taxonomy" id="152421"/>
    <lineage>
        <taxon>Eukaryota</taxon>
        <taxon>Viridiplantae</taxon>
        <taxon>Streptophyta</taxon>
        <taxon>Embryophyta</taxon>
        <taxon>Tracheophyta</taxon>
        <taxon>Spermatophyta</taxon>
        <taxon>Magnoliopsida</taxon>
        <taxon>eudicotyledons</taxon>
        <taxon>Gunneridae</taxon>
        <taxon>Pentapetalae</taxon>
        <taxon>rosids</taxon>
        <taxon>malvids</taxon>
        <taxon>Malvales</taxon>
        <taxon>Dipterocarpaceae</taxon>
        <taxon>Rubroshorea</taxon>
    </lineage>
</organism>
<evidence type="ECO:0000256" key="1">
    <source>
        <dbReference type="SAM" id="MobiDB-lite"/>
    </source>
</evidence>
<evidence type="ECO:0000313" key="2">
    <source>
        <dbReference type="EMBL" id="GKV41173.1"/>
    </source>
</evidence>
<name>A0AAV5LVG5_9ROSI</name>
<dbReference type="Proteomes" id="UP001054252">
    <property type="component" value="Unassembled WGS sequence"/>
</dbReference>
<sequence length="33" mass="3815">MPLKREGIPASSDFKRNRGTHKKTEQPHRKNGI</sequence>
<feature type="compositionally biased region" description="Basic and acidic residues" evidence="1">
    <location>
        <begin position="22"/>
        <end position="33"/>
    </location>
</feature>
<dbReference type="EMBL" id="BPVZ01000147">
    <property type="protein sequence ID" value="GKV41173.1"/>
    <property type="molecule type" value="Genomic_DNA"/>
</dbReference>
<keyword evidence="3" id="KW-1185">Reference proteome</keyword>
<reference evidence="2 3" key="1">
    <citation type="journal article" date="2021" name="Commun. Biol.">
        <title>The genome of Shorea leprosula (Dipterocarpaceae) highlights the ecological relevance of drought in aseasonal tropical rainforests.</title>
        <authorList>
            <person name="Ng K.K.S."/>
            <person name="Kobayashi M.J."/>
            <person name="Fawcett J.A."/>
            <person name="Hatakeyama M."/>
            <person name="Paape T."/>
            <person name="Ng C.H."/>
            <person name="Ang C.C."/>
            <person name="Tnah L.H."/>
            <person name="Lee C.T."/>
            <person name="Nishiyama T."/>
            <person name="Sese J."/>
            <person name="O'Brien M.J."/>
            <person name="Copetti D."/>
            <person name="Mohd Noor M.I."/>
            <person name="Ong R.C."/>
            <person name="Putra M."/>
            <person name="Sireger I.Z."/>
            <person name="Indrioko S."/>
            <person name="Kosugi Y."/>
            <person name="Izuno A."/>
            <person name="Isagi Y."/>
            <person name="Lee S.L."/>
            <person name="Shimizu K.K."/>
        </authorList>
    </citation>
    <scope>NUCLEOTIDE SEQUENCE [LARGE SCALE GENOMIC DNA]</scope>
    <source>
        <strain evidence="2">214</strain>
    </source>
</reference>
<protein>
    <submittedName>
        <fullName evidence="2">Uncharacterized protein</fullName>
    </submittedName>
</protein>
<comment type="caution">
    <text evidence="2">The sequence shown here is derived from an EMBL/GenBank/DDBJ whole genome shotgun (WGS) entry which is preliminary data.</text>
</comment>